<dbReference type="RefSeq" id="WP_044418411.1">
    <property type="nucleotide sequence ID" value="NZ_CP041070.1"/>
</dbReference>
<accession>A0A4Q0Y585</accession>
<organism evidence="1 2">
    <name type="scientific">Halarcobacter anaerophilus</name>
    <dbReference type="NCBI Taxonomy" id="877500"/>
    <lineage>
        <taxon>Bacteria</taxon>
        <taxon>Pseudomonadati</taxon>
        <taxon>Campylobacterota</taxon>
        <taxon>Epsilonproteobacteria</taxon>
        <taxon>Campylobacterales</taxon>
        <taxon>Arcobacteraceae</taxon>
        <taxon>Halarcobacter</taxon>
    </lineage>
</organism>
<sequence length="106" mass="12858">MTQIEKFIQALKEQRFVEAHELLEEDWRFYRKKGQKVEEKAIQGLINGATAHALFFIKKRPKSYEKVWKVFEKYKHYISEANLENINKFHEAKELLLEINKKVYKN</sequence>
<dbReference type="OrthoDB" id="5343951at2"/>
<dbReference type="Proteomes" id="UP000290191">
    <property type="component" value="Unassembled WGS sequence"/>
</dbReference>
<reference evidence="1 2" key="1">
    <citation type="submission" date="2017-10" db="EMBL/GenBank/DDBJ databases">
        <title>Genomics of the genus Arcobacter.</title>
        <authorList>
            <person name="Perez-Cataluna A."/>
            <person name="Figueras M.J."/>
        </authorList>
    </citation>
    <scope>NUCLEOTIDE SEQUENCE [LARGE SCALE GENOMIC DNA]</scope>
    <source>
        <strain evidence="1 2">DSM 24636</strain>
    </source>
</reference>
<dbReference type="EMBL" id="PDKO01000001">
    <property type="protein sequence ID" value="RXJ64514.1"/>
    <property type="molecule type" value="Genomic_DNA"/>
</dbReference>
<keyword evidence="2" id="KW-1185">Reference proteome</keyword>
<dbReference type="Gene3D" id="1.10.3450.10">
    <property type="entry name" value="TTHA0068-like"/>
    <property type="match status" value="1"/>
</dbReference>
<dbReference type="STRING" id="877500.GCA_000935065_02584"/>
<name>A0A4Q0Y585_9BACT</name>
<evidence type="ECO:0000313" key="2">
    <source>
        <dbReference type="Proteomes" id="UP000290191"/>
    </source>
</evidence>
<protein>
    <submittedName>
        <fullName evidence="1">DUF309 domain-containing protein</fullName>
    </submittedName>
</protein>
<comment type="caution">
    <text evidence="1">The sequence shown here is derived from an EMBL/GenBank/DDBJ whole genome shotgun (WGS) entry which is preliminary data.</text>
</comment>
<dbReference type="SUPFAM" id="SSF140663">
    <property type="entry name" value="TTHA0068-like"/>
    <property type="match status" value="1"/>
</dbReference>
<dbReference type="AlphaFoldDB" id="A0A4Q0Y585"/>
<dbReference type="InterPro" id="IPR005500">
    <property type="entry name" value="DUF309"/>
</dbReference>
<dbReference type="InterPro" id="IPR023203">
    <property type="entry name" value="TTHA0068_sf"/>
</dbReference>
<gene>
    <name evidence="1" type="ORF">CRV06_00730</name>
</gene>
<dbReference type="Pfam" id="PF03745">
    <property type="entry name" value="DUF309"/>
    <property type="match status" value="1"/>
</dbReference>
<evidence type="ECO:0000313" key="1">
    <source>
        <dbReference type="EMBL" id="RXJ64514.1"/>
    </source>
</evidence>
<proteinExistence type="predicted"/>